<dbReference type="GO" id="GO:0046872">
    <property type="term" value="F:metal ion binding"/>
    <property type="evidence" value="ECO:0007669"/>
    <property type="project" value="UniProtKB-KW"/>
</dbReference>
<evidence type="ECO:0000256" key="2">
    <source>
        <dbReference type="ARBA" id="ARBA00022723"/>
    </source>
</evidence>
<keyword evidence="3" id="KW-0378">Hydrolase</keyword>
<protein>
    <submittedName>
        <fullName evidence="6">Creatininase</fullName>
    </submittedName>
</protein>
<comment type="caution">
    <text evidence="6">The sequence shown here is derived from an EMBL/GenBank/DDBJ whole genome shotgun (WGS) entry which is preliminary data.</text>
</comment>
<dbReference type="Proteomes" id="UP000036045">
    <property type="component" value="Unassembled WGS sequence"/>
</dbReference>
<accession>A0A0J1IKR0</accession>
<dbReference type="OrthoDB" id="9801445at2"/>
<dbReference type="EMBL" id="LDPH01000008">
    <property type="protein sequence ID" value="KLV26547.1"/>
    <property type="molecule type" value="Genomic_DNA"/>
</dbReference>
<name>A0A0J1IKR0_NIACI</name>
<dbReference type="PANTHER" id="PTHR35005:SF1">
    <property type="entry name" value="2-AMINO-5-FORMYLAMINO-6-RIBOSYLAMINOPYRIMIDIN-4(3H)-ONE 5'-MONOPHOSPHATE DEFORMYLASE"/>
    <property type="match status" value="1"/>
</dbReference>
<dbReference type="InterPro" id="IPR024087">
    <property type="entry name" value="Creatininase-like_sf"/>
</dbReference>
<proteinExistence type="inferred from homology"/>
<dbReference type="Gene3D" id="3.40.50.10310">
    <property type="entry name" value="Creatininase"/>
    <property type="match status" value="1"/>
</dbReference>
<evidence type="ECO:0000256" key="5">
    <source>
        <dbReference type="ARBA" id="ARBA00024029"/>
    </source>
</evidence>
<dbReference type="GO" id="GO:0009231">
    <property type="term" value="P:riboflavin biosynthetic process"/>
    <property type="evidence" value="ECO:0007669"/>
    <property type="project" value="TreeGrafter"/>
</dbReference>
<evidence type="ECO:0000256" key="3">
    <source>
        <dbReference type="ARBA" id="ARBA00022801"/>
    </source>
</evidence>
<comment type="similarity">
    <text evidence="5">Belongs to the creatininase superfamily.</text>
</comment>
<gene>
    <name evidence="6" type="ORF">ABW02_10615</name>
</gene>
<dbReference type="InterPro" id="IPR003785">
    <property type="entry name" value="Creatininase/forma_Hydrolase"/>
</dbReference>
<sequence>MLHGRYSGHAFEKRFLPRLTSKEIKELDKENALVILPIGAVEQHGPHLPVYTDTLIGEGLLVEALNLIPDEDVWILPSLPYGKSTEHLGMSGTITLSADTLQAVIRDIAKSVKESGFKKLLLFNTHGGNHDLLNMMAREVRIETGMNVFRLNPDYSVLHSLISDKEQKYGIHGGEVETSMVLALKEAWVDMELSPTEFVHLPEDTQHLYLKGNSYFAWVMKDISETGIAGDAASATIEKGEQILQLVSESFAGAIKEMIHFDLRTVKSII</sequence>
<keyword evidence="2" id="KW-0479">Metal-binding</keyword>
<evidence type="ECO:0000313" key="6">
    <source>
        <dbReference type="EMBL" id="KLV26547.1"/>
    </source>
</evidence>
<dbReference type="PANTHER" id="PTHR35005">
    <property type="entry name" value="3-DEHYDRO-SCYLLO-INOSOSE HYDROLASE"/>
    <property type="match status" value="1"/>
</dbReference>
<keyword evidence="4" id="KW-0862">Zinc</keyword>
<comment type="cofactor">
    <cofactor evidence="1">
        <name>Zn(2+)</name>
        <dbReference type="ChEBI" id="CHEBI:29105"/>
    </cofactor>
</comment>
<reference evidence="6 7" key="1">
    <citation type="submission" date="2015-05" db="EMBL/GenBank/DDBJ databases">
        <title>Whole genome sequence and identification of bacterial endophytes from Costus igneus.</title>
        <authorList>
            <person name="Lee Y.P."/>
            <person name="Gan H.M."/>
            <person name="Eng W."/>
            <person name="Wheatley M.S."/>
            <person name="Caraballo A."/>
            <person name="Polter S."/>
            <person name="Savka M.A."/>
            <person name="Hudson A.O."/>
        </authorList>
    </citation>
    <scope>NUCLEOTIDE SEQUENCE [LARGE SCALE GENOMIC DNA]</scope>
    <source>
        <strain evidence="6 7">RIT379</strain>
    </source>
</reference>
<evidence type="ECO:0000256" key="1">
    <source>
        <dbReference type="ARBA" id="ARBA00001947"/>
    </source>
</evidence>
<dbReference type="GO" id="GO:0016811">
    <property type="term" value="F:hydrolase activity, acting on carbon-nitrogen (but not peptide) bonds, in linear amides"/>
    <property type="evidence" value="ECO:0007669"/>
    <property type="project" value="TreeGrafter"/>
</dbReference>
<organism evidence="6 7">
    <name type="scientific">Niallia circulans</name>
    <name type="common">Bacillus circulans</name>
    <dbReference type="NCBI Taxonomy" id="1397"/>
    <lineage>
        <taxon>Bacteria</taxon>
        <taxon>Bacillati</taxon>
        <taxon>Bacillota</taxon>
        <taxon>Bacilli</taxon>
        <taxon>Bacillales</taxon>
        <taxon>Bacillaceae</taxon>
        <taxon>Niallia</taxon>
    </lineage>
</organism>
<dbReference type="Pfam" id="PF02633">
    <property type="entry name" value="Creatininase"/>
    <property type="match status" value="1"/>
</dbReference>
<dbReference type="GeneID" id="56351608"/>
<evidence type="ECO:0000256" key="4">
    <source>
        <dbReference type="ARBA" id="ARBA00022833"/>
    </source>
</evidence>
<keyword evidence="7" id="KW-1185">Reference proteome</keyword>
<dbReference type="PATRIC" id="fig|1397.4.peg.5436"/>
<dbReference type="AlphaFoldDB" id="A0A0J1IKR0"/>
<evidence type="ECO:0000313" key="7">
    <source>
        <dbReference type="Proteomes" id="UP000036045"/>
    </source>
</evidence>
<dbReference type="SUPFAM" id="SSF102215">
    <property type="entry name" value="Creatininase"/>
    <property type="match status" value="1"/>
</dbReference>
<dbReference type="RefSeq" id="WP_047942000.1">
    <property type="nucleotide sequence ID" value="NZ_CP053989.1"/>
</dbReference>